<dbReference type="EMBL" id="FQYL01000002">
    <property type="protein sequence ID" value="SHI42756.1"/>
    <property type="molecule type" value="Genomic_DNA"/>
</dbReference>
<feature type="domain" description="Amidohydrolase-related" evidence="5">
    <location>
        <begin position="77"/>
        <end position="412"/>
    </location>
</feature>
<keyword evidence="7" id="KW-1185">Reference proteome</keyword>
<protein>
    <submittedName>
        <fullName evidence="6">N-acetylglucosamine 6-phosphate deacetylase</fullName>
    </submittedName>
</protein>
<reference evidence="6 7" key="1">
    <citation type="submission" date="2016-11" db="EMBL/GenBank/DDBJ databases">
        <authorList>
            <person name="Varghese N."/>
            <person name="Submissions S."/>
        </authorList>
    </citation>
    <scope>NUCLEOTIDE SEQUENCE [LARGE SCALE GENOMIC DNA]</scope>
    <source>
        <strain evidence="6 7">PA</strain>
    </source>
</reference>
<keyword evidence="4" id="KW-0119">Carbohydrate metabolism</keyword>
<dbReference type="Gene3D" id="2.30.40.10">
    <property type="entry name" value="Urease, subunit C, domain 1"/>
    <property type="match status" value="1"/>
</dbReference>
<dbReference type="Proteomes" id="UP000184390">
    <property type="component" value="Unassembled WGS sequence"/>
</dbReference>
<evidence type="ECO:0000259" key="5">
    <source>
        <dbReference type="Pfam" id="PF01979"/>
    </source>
</evidence>
<dbReference type="PANTHER" id="PTHR11113:SF14">
    <property type="entry name" value="N-ACETYLGLUCOSAMINE-6-PHOSPHATE DEACETYLASE"/>
    <property type="match status" value="1"/>
</dbReference>
<dbReference type="SUPFAM" id="SSF51556">
    <property type="entry name" value="Metallo-dependent hydrolases"/>
    <property type="match status" value="1"/>
</dbReference>
<proteinExistence type="inferred from homology"/>
<evidence type="ECO:0000256" key="1">
    <source>
        <dbReference type="ARBA" id="ARBA00010716"/>
    </source>
</evidence>
<keyword evidence="2" id="KW-0479">Metal-binding</keyword>
<dbReference type="Pfam" id="PF01979">
    <property type="entry name" value="Amidohydro_1"/>
    <property type="match status" value="1"/>
</dbReference>
<evidence type="ECO:0000313" key="6">
    <source>
        <dbReference type="EMBL" id="SHI42756.1"/>
    </source>
</evidence>
<organism evidence="6 7">
    <name type="scientific">Actinomyces denticolens</name>
    <dbReference type="NCBI Taxonomy" id="52767"/>
    <lineage>
        <taxon>Bacteria</taxon>
        <taxon>Bacillati</taxon>
        <taxon>Actinomycetota</taxon>
        <taxon>Actinomycetes</taxon>
        <taxon>Actinomycetales</taxon>
        <taxon>Actinomycetaceae</taxon>
        <taxon>Actinomyces</taxon>
    </lineage>
</organism>
<dbReference type="SUPFAM" id="SSF51338">
    <property type="entry name" value="Composite domain of metallo-dependent hydrolases"/>
    <property type="match status" value="1"/>
</dbReference>
<evidence type="ECO:0000313" key="7">
    <source>
        <dbReference type="Proteomes" id="UP000184390"/>
    </source>
</evidence>
<comment type="caution">
    <text evidence="6">The sequence shown here is derived from an EMBL/GenBank/DDBJ whole genome shotgun (WGS) entry which is preliminary data.</text>
</comment>
<evidence type="ECO:0000256" key="3">
    <source>
        <dbReference type="ARBA" id="ARBA00022801"/>
    </source>
</evidence>
<dbReference type="InterPro" id="IPR011059">
    <property type="entry name" value="Metal-dep_hydrolase_composite"/>
</dbReference>
<comment type="similarity">
    <text evidence="1">Belongs to the metallo-dependent hydrolases superfamily. NagA family.</text>
</comment>
<dbReference type="InterPro" id="IPR006680">
    <property type="entry name" value="Amidohydro-rel"/>
</dbReference>
<dbReference type="PIRSF" id="PIRSF038994">
    <property type="entry name" value="NagA"/>
    <property type="match status" value="1"/>
</dbReference>
<dbReference type="Gene3D" id="3.20.20.140">
    <property type="entry name" value="Metal-dependent hydrolases"/>
    <property type="match status" value="1"/>
</dbReference>
<accession>A0ABY1I209</accession>
<gene>
    <name evidence="6" type="ORF">SAMN05216246_10280</name>
</gene>
<name>A0ABY1I209_9ACTO</name>
<dbReference type="InterPro" id="IPR032466">
    <property type="entry name" value="Metal_Hydrolase"/>
</dbReference>
<evidence type="ECO:0000256" key="2">
    <source>
        <dbReference type="ARBA" id="ARBA00022723"/>
    </source>
</evidence>
<dbReference type="InterPro" id="IPR003764">
    <property type="entry name" value="GlcNAc_6-P_deAcase"/>
</dbReference>
<evidence type="ECO:0000256" key="4">
    <source>
        <dbReference type="ARBA" id="ARBA00023277"/>
    </source>
</evidence>
<sequence>MRPARSRLSDVWVYAASMSSAATALRGRVVTPDAIIDDGLVVVADRHIAWVGQASAATGAGFGEALQGAEAAPEGGYLLPGLVDVHCHGGGGESFPNATTPVQAMVSVLEHRRHGTTSLVASCVTASADVLRERTKVLAELCEAGELAGIHFEGPFVSVERCGAQDPTYIVDPDAALTRELIELGRGHVVTMTIAPEKPGITGDDGVNAALIEGGALPSFGHTDSGATPVRAALADAAARIAARLEAGEPVRSPRSTATHLFNGMRPMHHRAPGPVPEFLAAAQRGECVLEMIGDGVHLDPAIVLDMFETLGRDSVVLITDAMAAAGMPDGDYVLGPQAVTVSGGVARLTGKEAIAGGTAHLLDVVRTTWKGGVDLVDAVYAASVQGARILGDPSIGALRPGLWADVLVTDAGLTPVRVLRRGADVDLTSPHAA</sequence>
<keyword evidence="3" id="KW-0378">Hydrolase</keyword>
<dbReference type="PANTHER" id="PTHR11113">
    <property type="entry name" value="N-ACETYLGLUCOSAMINE-6-PHOSPHATE DEACETYLASE"/>
    <property type="match status" value="1"/>
</dbReference>